<sequence length="345" mass="39064">SGRSSAVNLRLPKIELPTFDGDSTKWLTFRDRFVAMIDSSADIPNIMKLQYLLSSLKGDAGLLFEHTTLTADNYDVTWSALLKRYDNPRTLAREYYRNIHHLPTVSRESMSTVTILAWENHSTSHLKDKYKELVDFLHDRIRILKSSEQRPRVVGNTATAQRASPNVPAPQPSYILGCADPHHLRNCPIFASKDVQQRRELATRERLCWNCLNRNHQVKDCRSSYKCTTCKARHHSLLHVNPVVTMAAQSEEEMVLLETTLLCSAPSLTAAELQEAELRLCQLAQQDSFGDELDHLKRGKQVNSRSKLKWLSPYLDPKGMLRVGGRLGNANIPESTKHPIVLAAS</sequence>
<organism evidence="1">
    <name type="scientific">Anopheles funestus</name>
    <name type="common">African malaria mosquito</name>
    <dbReference type="NCBI Taxonomy" id="62324"/>
    <lineage>
        <taxon>Eukaryota</taxon>
        <taxon>Metazoa</taxon>
        <taxon>Ecdysozoa</taxon>
        <taxon>Arthropoda</taxon>
        <taxon>Hexapoda</taxon>
        <taxon>Insecta</taxon>
        <taxon>Pterygota</taxon>
        <taxon>Neoptera</taxon>
        <taxon>Endopterygota</taxon>
        <taxon>Diptera</taxon>
        <taxon>Nematocera</taxon>
        <taxon>Culicoidea</taxon>
        <taxon>Culicidae</taxon>
        <taxon>Anophelinae</taxon>
        <taxon>Anopheles</taxon>
    </lineage>
</organism>
<dbReference type="VEuPathDB" id="VectorBase:AFUN2_008005"/>
<dbReference type="PANTHER" id="PTHR47331">
    <property type="entry name" value="PHD-TYPE DOMAIN-CONTAINING PROTEIN"/>
    <property type="match status" value="1"/>
</dbReference>
<evidence type="ECO:0008006" key="2">
    <source>
        <dbReference type="Google" id="ProtNLM"/>
    </source>
</evidence>
<dbReference type="EnsemblMetazoa" id="AFUN011872-RA">
    <property type="protein sequence ID" value="AFUN011872-PA"/>
    <property type="gene ID" value="AFUN011872"/>
</dbReference>
<dbReference type="InterPro" id="IPR005312">
    <property type="entry name" value="DUF1759"/>
</dbReference>
<proteinExistence type="predicted"/>
<evidence type="ECO:0000313" key="1">
    <source>
        <dbReference type="EnsemblMetazoa" id="AFUN011872-PA"/>
    </source>
</evidence>
<name>A0A182RZZ0_ANOFN</name>
<dbReference type="AlphaFoldDB" id="A0A182RZZ0"/>
<dbReference type="VEuPathDB" id="VectorBase:AFUN011872"/>
<dbReference type="VEuPathDB" id="VectorBase:AFUN2_007430"/>
<reference evidence="1" key="1">
    <citation type="submission" date="2020-05" db="UniProtKB">
        <authorList>
            <consortium name="EnsemblMetazoa"/>
        </authorList>
    </citation>
    <scope>IDENTIFICATION</scope>
    <source>
        <strain evidence="1">FUMOZ</strain>
    </source>
</reference>
<dbReference type="PANTHER" id="PTHR47331:SF1">
    <property type="entry name" value="GAG-LIKE PROTEIN"/>
    <property type="match status" value="1"/>
</dbReference>
<dbReference type="STRING" id="62324.A0A182RZZ0"/>
<protein>
    <recommendedName>
        <fullName evidence="2">CCHC-type domain-containing protein</fullName>
    </recommendedName>
</protein>
<dbReference type="Pfam" id="PF03564">
    <property type="entry name" value="DUF1759"/>
    <property type="match status" value="1"/>
</dbReference>
<accession>A0A182RZZ0</accession>